<protein>
    <submittedName>
        <fullName evidence="1">Uncharacterized protein</fullName>
    </submittedName>
</protein>
<proteinExistence type="predicted"/>
<dbReference type="Proteomes" id="UP001177021">
    <property type="component" value="Unassembled WGS sequence"/>
</dbReference>
<reference evidence="1" key="1">
    <citation type="submission" date="2023-10" db="EMBL/GenBank/DDBJ databases">
        <authorList>
            <person name="Rodriguez Cubillos JULIANA M."/>
            <person name="De Vega J."/>
        </authorList>
    </citation>
    <scope>NUCLEOTIDE SEQUENCE</scope>
</reference>
<gene>
    <name evidence="1" type="ORF">MILVUS5_LOCUS26641</name>
</gene>
<comment type="caution">
    <text evidence="1">The sequence shown here is derived from an EMBL/GenBank/DDBJ whole genome shotgun (WGS) entry which is preliminary data.</text>
</comment>
<evidence type="ECO:0000313" key="1">
    <source>
        <dbReference type="EMBL" id="CAJ2660764.1"/>
    </source>
</evidence>
<keyword evidence="2" id="KW-1185">Reference proteome</keyword>
<name>A0ACB0KY03_TRIPR</name>
<organism evidence="1 2">
    <name type="scientific">Trifolium pratense</name>
    <name type="common">Red clover</name>
    <dbReference type="NCBI Taxonomy" id="57577"/>
    <lineage>
        <taxon>Eukaryota</taxon>
        <taxon>Viridiplantae</taxon>
        <taxon>Streptophyta</taxon>
        <taxon>Embryophyta</taxon>
        <taxon>Tracheophyta</taxon>
        <taxon>Spermatophyta</taxon>
        <taxon>Magnoliopsida</taxon>
        <taxon>eudicotyledons</taxon>
        <taxon>Gunneridae</taxon>
        <taxon>Pentapetalae</taxon>
        <taxon>rosids</taxon>
        <taxon>fabids</taxon>
        <taxon>Fabales</taxon>
        <taxon>Fabaceae</taxon>
        <taxon>Papilionoideae</taxon>
        <taxon>50 kb inversion clade</taxon>
        <taxon>NPAAA clade</taxon>
        <taxon>Hologalegina</taxon>
        <taxon>IRL clade</taxon>
        <taxon>Trifolieae</taxon>
        <taxon>Trifolium</taxon>
    </lineage>
</organism>
<dbReference type="EMBL" id="CASHSV030000311">
    <property type="protein sequence ID" value="CAJ2660764.1"/>
    <property type="molecule type" value="Genomic_DNA"/>
</dbReference>
<sequence>MLSIIKCFNNNNRCICITFVLINKSDCLQTTFYLICFLCFSQFNRENYEEIDPDYAEFLEKNGEDYYDRLEDSRLGVQIQNAPNTYAVSFIPLGFADHEIPDVHIFEFTLNHFNHFSKTQITLPNELSKYVRDLNLQTLILEVPGTNTSKVHLRYPTNPSENVHIVGGWKNFCFDNGIQFGDRLRIEFKHVYPNVGKVYKVTT</sequence>
<evidence type="ECO:0000313" key="2">
    <source>
        <dbReference type="Proteomes" id="UP001177021"/>
    </source>
</evidence>
<accession>A0ACB0KY03</accession>